<evidence type="ECO:0000313" key="4">
    <source>
        <dbReference type="Proteomes" id="UP000092573"/>
    </source>
</evidence>
<dbReference type="OrthoDB" id="384237at2"/>
<evidence type="ECO:0000313" key="3">
    <source>
        <dbReference type="EMBL" id="ANS77373.1"/>
    </source>
</evidence>
<gene>
    <name evidence="3" type="ORF">AWM70_21430</name>
</gene>
<dbReference type="PROSITE" id="PS51257">
    <property type="entry name" value="PROKAR_LIPOPROTEIN"/>
    <property type="match status" value="1"/>
</dbReference>
<dbReference type="AlphaFoldDB" id="A0A1B1N7G5"/>
<sequence>MKKTSVVISSALLIGLLAGCGDNNSNSASNNAAPSASADASQNAANSSNASASVDQGQYKDGTYYAIGEPDTETGWQYYVLLNVSGGKITDVNWNGINKDIGPDKVTYSKEGKYGMKAGGASSEWHEQAEKADQFLIEKQDPKAITVKDDGTTDAISGVSIHVGDLVNLAEKALSAGPIQMGPYKDGTYHAEGDSFDPETGWKETTDLVIAGGNIIHANFSGVNEKGEDKKAYSIAGKYGMKAGGAAAEWHEEAEKAEAFLVEKQDPAAVTFKDDGTTDAISGASIHLKDYFDMAAKLLEQAK</sequence>
<feature type="region of interest" description="Disordered" evidence="1">
    <location>
        <begin position="27"/>
        <end position="54"/>
    </location>
</feature>
<feature type="compositionally biased region" description="Low complexity" evidence="1">
    <location>
        <begin position="27"/>
        <end position="53"/>
    </location>
</feature>
<evidence type="ECO:0000256" key="2">
    <source>
        <dbReference type="SAM" id="SignalP"/>
    </source>
</evidence>
<dbReference type="STRING" id="1462996.AWM70_21430"/>
<proteinExistence type="predicted"/>
<feature type="signal peptide" evidence="2">
    <location>
        <begin position="1"/>
        <end position="20"/>
    </location>
</feature>
<organism evidence="3 4">
    <name type="scientific">Paenibacillus yonginensis</name>
    <dbReference type="NCBI Taxonomy" id="1462996"/>
    <lineage>
        <taxon>Bacteria</taxon>
        <taxon>Bacillati</taxon>
        <taxon>Bacillota</taxon>
        <taxon>Bacilli</taxon>
        <taxon>Bacillales</taxon>
        <taxon>Paenibacillaceae</taxon>
        <taxon>Paenibacillus</taxon>
    </lineage>
</organism>
<feature type="chain" id="PRO_5039242665" evidence="2">
    <location>
        <begin position="21"/>
        <end position="303"/>
    </location>
</feature>
<keyword evidence="4" id="KW-1185">Reference proteome</keyword>
<dbReference type="Gene3D" id="3.90.1010.20">
    <property type="match status" value="2"/>
</dbReference>
<dbReference type="EMBL" id="CP014167">
    <property type="protein sequence ID" value="ANS77373.1"/>
    <property type="molecule type" value="Genomic_DNA"/>
</dbReference>
<dbReference type="KEGG" id="pyg:AWM70_21430"/>
<dbReference type="Proteomes" id="UP000092573">
    <property type="component" value="Chromosome"/>
</dbReference>
<protein>
    <submittedName>
        <fullName evidence="3">FMN-binding protein</fullName>
    </submittedName>
</protein>
<reference evidence="3 4" key="1">
    <citation type="submission" date="2016-01" db="EMBL/GenBank/DDBJ databases">
        <title>Complete Genome Sequence of Paenibacillus yonginensis DCY84, a novel Plant Growth-Promoting Bacteria with Elicitation of Induced Systemic Resistance.</title>
        <authorList>
            <person name="Kim Y.J."/>
            <person name="Yang D.C."/>
            <person name="Sukweenadhi J."/>
        </authorList>
    </citation>
    <scope>NUCLEOTIDE SEQUENCE [LARGE SCALE GENOMIC DNA]</scope>
    <source>
        <strain evidence="3 4">DCY84</strain>
    </source>
</reference>
<name>A0A1B1N7G5_9BACL</name>
<keyword evidence="2" id="KW-0732">Signal</keyword>
<evidence type="ECO:0000256" key="1">
    <source>
        <dbReference type="SAM" id="MobiDB-lite"/>
    </source>
</evidence>
<accession>A0A1B1N7G5</accession>